<dbReference type="OrthoDB" id="348678at2759"/>
<dbReference type="AlphaFoldDB" id="A0A448XMB0"/>
<keyword evidence="3" id="KW-1185">Reference proteome</keyword>
<accession>A0A448XMB0</accession>
<dbReference type="Proteomes" id="UP000784294">
    <property type="component" value="Unassembled WGS sequence"/>
</dbReference>
<feature type="region of interest" description="Disordered" evidence="1">
    <location>
        <begin position="19"/>
        <end position="38"/>
    </location>
</feature>
<evidence type="ECO:0000313" key="3">
    <source>
        <dbReference type="Proteomes" id="UP000784294"/>
    </source>
</evidence>
<reference evidence="2" key="1">
    <citation type="submission" date="2018-11" db="EMBL/GenBank/DDBJ databases">
        <authorList>
            <consortium name="Pathogen Informatics"/>
        </authorList>
    </citation>
    <scope>NUCLEOTIDE SEQUENCE</scope>
</reference>
<name>A0A448XMB0_9PLAT</name>
<evidence type="ECO:0000313" key="2">
    <source>
        <dbReference type="EMBL" id="VEL40101.1"/>
    </source>
</evidence>
<proteinExistence type="predicted"/>
<organism evidence="2 3">
    <name type="scientific">Protopolystoma xenopodis</name>
    <dbReference type="NCBI Taxonomy" id="117903"/>
    <lineage>
        <taxon>Eukaryota</taxon>
        <taxon>Metazoa</taxon>
        <taxon>Spiralia</taxon>
        <taxon>Lophotrochozoa</taxon>
        <taxon>Platyhelminthes</taxon>
        <taxon>Monogenea</taxon>
        <taxon>Polyopisthocotylea</taxon>
        <taxon>Polystomatidea</taxon>
        <taxon>Polystomatidae</taxon>
        <taxon>Protopolystoma</taxon>
    </lineage>
</organism>
<dbReference type="EMBL" id="CAAALY010263685">
    <property type="protein sequence ID" value="VEL40101.1"/>
    <property type="molecule type" value="Genomic_DNA"/>
</dbReference>
<protein>
    <submittedName>
        <fullName evidence="2">Uncharacterized protein</fullName>
    </submittedName>
</protein>
<comment type="caution">
    <text evidence="2">The sequence shown here is derived from an EMBL/GenBank/DDBJ whole genome shotgun (WGS) entry which is preliminary data.</text>
</comment>
<gene>
    <name evidence="2" type="ORF">PXEA_LOCUS33541</name>
</gene>
<sequence>MSTNLNNIASSTVSVSGNLPKSTIVDSNSTDNGADISDSSAIGVRGIGSQINLNGPTPLFLSSRYLIRPRRQQANLGYFESTKTPIADNYNGLPQIVSLPTIPRKDKSISDIQKNAHKLPSDSQSNLLPDGNLTLLGQLPVVPQNRHLLLVSLNSLVWYAGNPEVFGSQHADPMDQFAWLNQSFNWARRTNAKVRILWHCFYAQNRCFVGFFNDFVTRIFFSNNKLVGRAL</sequence>
<evidence type="ECO:0000256" key="1">
    <source>
        <dbReference type="SAM" id="MobiDB-lite"/>
    </source>
</evidence>